<accession>A0ABT4LFY7</accession>
<comment type="caution">
    <text evidence="1">The sequence shown here is derived from an EMBL/GenBank/DDBJ whole genome shotgun (WGS) entry which is preliminary data.</text>
</comment>
<organism evidence="1 2">
    <name type="scientific">Kiloniella laminariae</name>
    <dbReference type="NCBI Taxonomy" id="454162"/>
    <lineage>
        <taxon>Bacteria</taxon>
        <taxon>Pseudomonadati</taxon>
        <taxon>Pseudomonadota</taxon>
        <taxon>Alphaproteobacteria</taxon>
        <taxon>Rhodospirillales</taxon>
        <taxon>Kiloniellaceae</taxon>
        <taxon>Kiloniella</taxon>
    </lineage>
</organism>
<keyword evidence="2" id="KW-1185">Reference proteome</keyword>
<evidence type="ECO:0008006" key="3">
    <source>
        <dbReference type="Google" id="ProtNLM"/>
    </source>
</evidence>
<proteinExistence type="predicted"/>
<evidence type="ECO:0000313" key="1">
    <source>
        <dbReference type="EMBL" id="MCZ4280015.1"/>
    </source>
</evidence>
<reference evidence="1" key="1">
    <citation type="submission" date="2022-12" db="EMBL/GenBank/DDBJ databases">
        <title>Bacterial isolates from different developmental stages of Nematostella vectensis.</title>
        <authorList>
            <person name="Fraune S."/>
        </authorList>
    </citation>
    <scope>NUCLEOTIDE SEQUENCE</scope>
    <source>
        <strain evidence="1">G21630-S1</strain>
    </source>
</reference>
<evidence type="ECO:0000313" key="2">
    <source>
        <dbReference type="Proteomes" id="UP001069802"/>
    </source>
</evidence>
<dbReference type="Proteomes" id="UP001069802">
    <property type="component" value="Unassembled WGS sequence"/>
</dbReference>
<dbReference type="RefSeq" id="WP_269422209.1">
    <property type="nucleotide sequence ID" value="NZ_JAPWGY010000001.1"/>
</dbReference>
<gene>
    <name evidence="1" type="ORF">O4H49_04450</name>
</gene>
<protein>
    <recommendedName>
        <fullName evidence="3">Large polyvalent protein associated domain-containing protein</fullName>
    </recommendedName>
</protein>
<sequence>MDLYEELSEFTSGLFQSFREQFDFTEKSAEEIYRDAGRAFGEKKQEILARQKFDNPAAASVFNRKLDEKIGYDLQAVPTFHQQALVEQSRGKLDQYVEKYVAAVAENPDTLTDAIVVIDNAINELSSAFGHNAAVKRSIDARTKVLKSGFESYARQGNYAALQTLLDGIDPRTKAQINIDRYVTPGDKAHFQSLVNKGNLRSGAVRFLEDMAAGGLSPQEQLKQIGEISDQSHREEVLALYGSQHRAKTKAKTRALRGKRYNDWEELLVRGEQASATDIPLDSDLTTRREMERFLAGSQRNSPDALKQNRYVRYEILRFSQEDPAAFREADLSEFFSSLTPEQIIWVRELQETELDPLKGAEFRLDDKFALNAWKKATGKSGRDEDQEQEFSDFRIRYIERVADFEILEQRKATGFEKEAIIREMEENGEVTGDALGKERSGSLSRFAKRDVFEEEHLVVPDNPASYAGLVEEFGGREDILPYVFEGILRDGQDPTIANLRRRLSGMKELFAINAGTLAEAREVLAESGQPVTDVDILEYQREQQGGTRMETLSSSIDAVGSMTAEIGQEDNSESVSKRNQDIANSAVKGYWLGLYGRLPKDWDKDPVAQDWSQKVAEKIQEDYGSDYEPSQGEIYTVIDDLAKEQKIPGLSSIVGYRRPTTALEIELEKYYNETNVFGRFRDGLSYGRNNIGLGFEVWSAFDAVERKVRLDKELPALEQEYESRLSELKKRVKNGSLHPDAFKLQIAVIENPVLVNRMLADKHSRQFTKSLKDASEYQDLLLQGRRNPVLKAMEDVDFGDEFWQLFTMDPMGVVGQFLLESTVEFAATTGVSTAGALVGQPLAGIALEANITGALEYMKVLKEKLLKAGADLRDPESVQRIMLENSEEFKSDAERNGIFAGVTNMLGGTMGELVVATPIIKKAAEGLGDPLAGKILEGVVGGGSAEIVEYPLTDAWEKKKRNQVQ</sequence>
<dbReference type="EMBL" id="JAPWGY010000001">
    <property type="protein sequence ID" value="MCZ4280015.1"/>
    <property type="molecule type" value="Genomic_DNA"/>
</dbReference>
<name>A0ABT4LFY7_9PROT</name>